<keyword evidence="2 9" id="KW-0812">Transmembrane</keyword>
<evidence type="ECO:0000259" key="10">
    <source>
        <dbReference type="PROSITE" id="PS50262"/>
    </source>
</evidence>
<organism evidence="11 12">
    <name type="scientific">Staurois parvus</name>
    <dbReference type="NCBI Taxonomy" id="386267"/>
    <lineage>
        <taxon>Eukaryota</taxon>
        <taxon>Metazoa</taxon>
        <taxon>Chordata</taxon>
        <taxon>Craniata</taxon>
        <taxon>Vertebrata</taxon>
        <taxon>Euteleostomi</taxon>
        <taxon>Amphibia</taxon>
        <taxon>Batrachia</taxon>
        <taxon>Anura</taxon>
        <taxon>Neobatrachia</taxon>
        <taxon>Ranoidea</taxon>
        <taxon>Ranidae</taxon>
        <taxon>Staurois</taxon>
    </lineage>
</organism>
<evidence type="ECO:0000256" key="8">
    <source>
        <dbReference type="ARBA" id="ARBA00025736"/>
    </source>
</evidence>
<dbReference type="InterPro" id="IPR017452">
    <property type="entry name" value="GPCR_Rhodpsn_7TM"/>
</dbReference>
<evidence type="ECO:0000256" key="5">
    <source>
        <dbReference type="ARBA" id="ARBA00023136"/>
    </source>
</evidence>
<dbReference type="InterPro" id="IPR000826">
    <property type="entry name" value="Formyl_rcpt-rel"/>
</dbReference>
<dbReference type="PROSITE" id="PS50262">
    <property type="entry name" value="G_PROTEIN_RECEP_F1_2"/>
    <property type="match status" value="1"/>
</dbReference>
<evidence type="ECO:0000313" key="11">
    <source>
        <dbReference type="EMBL" id="CAI9536535.1"/>
    </source>
</evidence>
<keyword evidence="5 9" id="KW-0472">Membrane</keyword>
<comment type="caution">
    <text evidence="11">The sequence shown here is derived from an EMBL/GenBank/DDBJ whole genome shotgun (WGS) entry which is preliminary data.</text>
</comment>
<sequence length="276" mass="32492">MKKTVNSVWFLSLALADFIFCFFLPLLMAYIVLGRQWPFGTVICKLCLLSAYLNMSASVLQLTIISIDRCISVVFPVWCQNHRTVRLAVKVVLAIWIVSLLLNVSYLINTHADDSDDNFVACYKEWAMERAQFMGWYYDEEEEKEKIKIRKAMFIMRSISMFAVPFTIILISCTLIFFKMRKFRKPKRSRRSFRLIIAVVVCFFICWFPYNIWPFITISGQYWNLDRLITEISVCLAYFSSCINPIIYVFFCHDFKKNFIKSLPARSTKLSMKILT</sequence>
<dbReference type="PANTHER" id="PTHR24225">
    <property type="entry name" value="CHEMOTACTIC RECEPTOR"/>
    <property type="match status" value="1"/>
</dbReference>
<name>A0ABN9AMX2_9NEOB</name>
<dbReference type="PRINTS" id="PR00526">
    <property type="entry name" value="FMETLEUPHER"/>
</dbReference>
<evidence type="ECO:0000256" key="4">
    <source>
        <dbReference type="ARBA" id="ARBA00023040"/>
    </source>
</evidence>
<evidence type="ECO:0000256" key="2">
    <source>
        <dbReference type="ARBA" id="ARBA00022692"/>
    </source>
</evidence>
<feature type="domain" description="G-protein coupled receptors family 1 profile" evidence="10">
    <location>
        <begin position="1"/>
        <end position="248"/>
    </location>
</feature>
<dbReference type="InterPro" id="IPR000276">
    <property type="entry name" value="GPCR_Rhodpsn"/>
</dbReference>
<keyword evidence="4" id="KW-0297">G-protein coupled receptor</keyword>
<dbReference type="Proteomes" id="UP001162483">
    <property type="component" value="Unassembled WGS sequence"/>
</dbReference>
<keyword evidence="7" id="KW-0807">Transducer</keyword>
<feature type="transmembrane region" description="Helical" evidence="9">
    <location>
        <begin position="159"/>
        <end position="180"/>
    </location>
</feature>
<dbReference type="Gene3D" id="1.20.1070.10">
    <property type="entry name" value="Rhodopsin 7-helix transmembrane proteins"/>
    <property type="match status" value="1"/>
</dbReference>
<evidence type="ECO:0000256" key="6">
    <source>
        <dbReference type="ARBA" id="ARBA00023170"/>
    </source>
</evidence>
<keyword evidence="3 9" id="KW-1133">Transmembrane helix</keyword>
<dbReference type="PANTHER" id="PTHR24225:SF73">
    <property type="entry name" value="C3A ANAPHYLATOXIN CHEMOTACTIC RECEPTOR-LIKE"/>
    <property type="match status" value="1"/>
</dbReference>
<dbReference type="SUPFAM" id="SSF81321">
    <property type="entry name" value="Family A G protein-coupled receptor-like"/>
    <property type="match status" value="1"/>
</dbReference>
<accession>A0ABN9AMX2</accession>
<evidence type="ECO:0000313" key="12">
    <source>
        <dbReference type="Proteomes" id="UP001162483"/>
    </source>
</evidence>
<evidence type="ECO:0000256" key="1">
    <source>
        <dbReference type="ARBA" id="ARBA00004141"/>
    </source>
</evidence>
<dbReference type="Pfam" id="PF00001">
    <property type="entry name" value="7tm_1"/>
    <property type="match status" value="1"/>
</dbReference>
<evidence type="ECO:0000256" key="3">
    <source>
        <dbReference type="ARBA" id="ARBA00022989"/>
    </source>
</evidence>
<gene>
    <name evidence="11" type="ORF">SPARVUS_LOCUS1041472</name>
</gene>
<feature type="transmembrane region" description="Helical" evidence="9">
    <location>
        <begin position="7"/>
        <end position="33"/>
    </location>
</feature>
<dbReference type="EMBL" id="CATNWA010000323">
    <property type="protein sequence ID" value="CAI9536535.1"/>
    <property type="molecule type" value="Genomic_DNA"/>
</dbReference>
<protein>
    <recommendedName>
        <fullName evidence="10">G-protein coupled receptors family 1 profile domain-containing protein</fullName>
    </recommendedName>
</protein>
<keyword evidence="12" id="KW-1185">Reference proteome</keyword>
<proteinExistence type="inferred from homology"/>
<evidence type="ECO:0000256" key="9">
    <source>
        <dbReference type="SAM" id="Phobius"/>
    </source>
</evidence>
<feature type="transmembrane region" description="Helical" evidence="9">
    <location>
        <begin position="228"/>
        <end position="251"/>
    </location>
</feature>
<comment type="similarity">
    <text evidence="8">Belongs to the chemokine-like receptor (CMKLR) family.</text>
</comment>
<keyword evidence="6" id="KW-0675">Receptor</keyword>
<reference evidence="11" key="1">
    <citation type="submission" date="2023-05" db="EMBL/GenBank/DDBJ databases">
        <authorList>
            <person name="Stuckert A."/>
        </authorList>
    </citation>
    <scope>NUCLEOTIDE SEQUENCE</scope>
</reference>
<comment type="subcellular location">
    <subcellularLocation>
        <location evidence="1">Membrane</location>
        <topology evidence="1">Multi-pass membrane protein</topology>
    </subcellularLocation>
</comment>
<evidence type="ECO:0000256" key="7">
    <source>
        <dbReference type="ARBA" id="ARBA00023224"/>
    </source>
</evidence>
<feature type="transmembrane region" description="Helical" evidence="9">
    <location>
        <begin position="192"/>
        <end position="216"/>
    </location>
</feature>
<dbReference type="PRINTS" id="PR00237">
    <property type="entry name" value="GPCRRHODOPSN"/>
</dbReference>
<feature type="transmembrane region" description="Helical" evidence="9">
    <location>
        <begin position="87"/>
        <end position="108"/>
    </location>
</feature>